<keyword evidence="8" id="KW-1185">Reference proteome</keyword>
<evidence type="ECO:0000256" key="7">
    <source>
        <dbReference type="ARBA" id="ARBA00023242"/>
    </source>
</evidence>
<dbReference type="Pfam" id="PF05700">
    <property type="entry name" value="BCAS2"/>
    <property type="match status" value="1"/>
</dbReference>
<keyword evidence="7" id="KW-0539">Nucleus</keyword>
<sequence>MAGEVVVDALPYVDHEYDEPGVREAALELVEEETRRYRPTKNYLDYLPTSNYEMFETPVMKNEFERLSARLPMDILSMKRYELPQPPAGKTTDVAAWQECVQNSCAQLNHQAIRVANLEMMANYGTNSWKLYNSVLVNLVDKQQKHLQEVKKLIQEVNWSRKQDQTKAGEKLKELESSWVGLVSKNYEIEQACAQLEKELYELQEGPLPKKMRFDT</sequence>
<evidence type="ECO:0000313" key="8">
    <source>
        <dbReference type="Proteomes" id="UP000695022"/>
    </source>
</evidence>
<accession>A0ABM1E4G3</accession>
<dbReference type="GeneID" id="106808756"/>
<evidence type="ECO:0000256" key="2">
    <source>
        <dbReference type="ARBA" id="ARBA00010788"/>
    </source>
</evidence>
<dbReference type="PANTHER" id="PTHR13296">
    <property type="entry name" value="BCAS2 PROTEIN"/>
    <property type="match status" value="1"/>
</dbReference>
<organism evidence="8 9">
    <name type="scientific">Priapulus caudatus</name>
    <name type="common">Priapulid worm</name>
    <dbReference type="NCBI Taxonomy" id="37621"/>
    <lineage>
        <taxon>Eukaryota</taxon>
        <taxon>Metazoa</taxon>
        <taxon>Ecdysozoa</taxon>
        <taxon>Scalidophora</taxon>
        <taxon>Priapulida</taxon>
        <taxon>Priapulimorpha</taxon>
        <taxon>Priapulimorphida</taxon>
        <taxon>Priapulidae</taxon>
        <taxon>Priapulus</taxon>
    </lineage>
</organism>
<keyword evidence="5" id="KW-0747">Spliceosome</keyword>
<evidence type="ECO:0000256" key="4">
    <source>
        <dbReference type="ARBA" id="ARBA00022664"/>
    </source>
</evidence>
<evidence type="ECO:0000256" key="5">
    <source>
        <dbReference type="ARBA" id="ARBA00022728"/>
    </source>
</evidence>
<proteinExistence type="inferred from homology"/>
<evidence type="ECO:0000256" key="3">
    <source>
        <dbReference type="ARBA" id="ARBA00014158"/>
    </source>
</evidence>
<reference evidence="9" key="1">
    <citation type="submission" date="2025-08" db="UniProtKB">
        <authorList>
            <consortium name="RefSeq"/>
        </authorList>
    </citation>
    <scope>IDENTIFICATION</scope>
</reference>
<gene>
    <name evidence="9" type="primary">LOC106808756</name>
</gene>
<keyword evidence="6" id="KW-0508">mRNA splicing</keyword>
<dbReference type="Proteomes" id="UP000695022">
    <property type="component" value="Unplaced"/>
</dbReference>
<comment type="similarity">
    <text evidence="2">Belongs to the SPF27 family.</text>
</comment>
<name>A0ABM1E4G3_PRICU</name>
<evidence type="ECO:0000256" key="1">
    <source>
        <dbReference type="ARBA" id="ARBA00004123"/>
    </source>
</evidence>
<dbReference type="InterPro" id="IPR008409">
    <property type="entry name" value="SPF27"/>
</dbReference>
<evidence type="ECO:0000313" key="9">
    <source>
        <dbReference type="RefSeq" id="XP_014667084.1"/>
    </source>
</evidence>
<comment type="subcellular location">
    <subcellularLocation>
        <location evidence="1">Nucleus</location>
    </subcellularLocation>
</comment>
<keyword evidence="4" id="KW-0507">mRNA processing</keyword>
<protein>
    <recommendedName>
        <fullName evidence="3">Pre-mRNA-splicing factor SPF27</fullName>
    </recommendedName>
</protein>
<dbReference type="PANTHER" id="PTHR13296:SF0">
    <property type="entry name" value="PRE-MRNA-SPLICING FACTOR SPF27"/>
    <property type="match status" value="1"/>
</dbReference>
<evidence type="ECO:0000256" key="6">
    <source>
        <dbReference type="ARBA" id="ARBA00023187"/>
    </source>
</evidence>
<dbReference type="RefSeq" id="XP_014667084.1">
    <property type="nucleotide sequence ID" value="XM_014811598.1"/>
</dbReference>